<dbReference type="InterPro" id="IPR010065">
    <property type="entry name" value="AA_ABC_transptr_permease_3TM"/>
</dbReference>
<evidence type="ECO:0000256" key="4">
    <source>
        <dbReference type="ARBA" id="ARBA00022692"/>
    </source>
</evidence>
<feature type="transmembrane region" description="Helical" evidence="7">
    <location>
        <begin position="67"/>
        <end position="88"/>
    </location>
</feature>
<protein>
    <submittedName>
        <fullName evidence="10">Amino acid ABC transporter permease</fullName>
    </submittedName>
</protein>
<dbReference type="GO" id="GO:0022857">
    <property type="term" value="F:transmembrane transporter activity"/>
    <property type="evidence" value="ECO:0007669"/>
    <property type="project" value="InterPro"/>
</dbReference>
<feature type="region of interest" description="Disordered" evidence="8">
    <location>
        <begin position="295"/>
        <end position="358"/>
    </location>
</feature>
<keyword evidence="11" id="KW-1185">Reference proteome</keyword>
<dbReference type="InterPro" id="IPR000515">
    <property type="entry name" value="MetI-like"/>
</dbReference>
<feature type="compositionally biased region" description="Low complexity" evidence="8">
    <location>
        <begin position="324"/>
        <end position="338"/>
    </location>
</feature>
<feature type="transmembrane region" description="Helical" evidence="7">
    <location>
        <begin position="247"/>
        <end position="269"/>
    </location>
</feature>
<dbReference type="CDD" id="cd06261">
    <property type="entry name" value="TM_PBP2"/>
    <property type="match status" value="1"/>
</dbReference>
<dbReference type="GO" id="GO:0043190">
    <property type="term" value="C:ATP-binding cassette (ABC) transporter complex"/>
    <property type="evidence" value="ECO:0007669"/>
    <property type="project" value="InterPro"/>
</dbReference>
<accession>A0A1Z1WKD6</accession>
<comment type="similarity">
    <text evidence="7">Belongs to the binding-protein-dependent transport system permease family.</text>
</comment>
<evidence type="ECO:0000256" key="2">
    <source>
        <dbReference type="ARBA" id="ARBA00022448"/>
    </source>
</evidence>
<evidence type="ECO:0000256" key="3">
    <source>
        <dbReference type="ARBA" id="ARBA00022475"/>
    </source>
</evidence>
<proteinExistence type="inferred from homology"/>
<keyword evidence="5 7" id="KW-1133">Transmembrane helix</keyword>
<keyword evidence="6 7" id="KW-0472">Membrane</keyword>
<organism evidence="10 11">
    <name type="scientific">Streptomyces alboflavus</name>
    <dbReference type="NCBI Taxonomy" id="67267"/>
    <lineage>
        <taxon>Bacteria</taxon>
        <taxon>Bacillati</taxon>
        <taxon>Actinomycetota</taxon>
        <taxon>Actinomycetes</taxon>
        <taxon>Kitasatosporales</taxon>
        <taxon>Streptomycetaceae</taxon>
        <taxon>Streptomyces</taxon>
    </lineage>
</organism>
<evidence type="ECO:0000256" key="7">
    <source>
        <dbReference type="RuleBase" id="RU363032"/>
    </source>
</evidence>
<dbReference type="STRING" id="67267.GCA_000716675_06745"/>
<dbReference type="PANTHER" id="PTHR30614">
    <property type="entry name" value="MEMBRANE COMPONENT OF AMINO ACID ABC TRANSPORTER"/>
    <property type="match status" value="1"/>
</dbReference>
<dbReference type="InterPro" id="IPR035906">
    <property type="entry name" value="MetI-like_sf"/>
</dbReference>
<dbReference type="PANTHER" id="PTHR30614:SF21">
    <property type="entry name" value="AMINO ACID ABC TRANSPORTER PERMEASE"/>
    <property type="match status" value="1"/>
</dbReference>
<dbReference type="eggNOG" id="COG0765">
    <property type="taxonomic scope" value="Bacteria"/>
</dbReference>
<dbReference type="RefSeq" id="WP_237307510.1">
    <property type="nucleotide sequence ID" value="NZ_CP021748.1"/>
</dbReference>
<evidence type="ECO:0000259" key="9">
    <source>
        <dbReference type="PROSITE" id="PS50928"/>
    </source>
</evidence>
<dbReference type="KEGG" id="salf:SMD44_06398"/>
<feature type="transmembrane region" description="Helical" evidence="7">
    <location>
        <begin position="109"/>
        <end position="129"/>
    </location>
</feature>
<dbReference type="AlphaFoldDB" id="A0A1Z1WKD6"/>
<reference evidence="10 11" key="1">
    <citation type="submission" date="2017-05" db="EMBL/GenBank/DDBJ databases">
        <title>Streptomyces alboflavus Genome sequencing and assembly.</title>
        <authorList>
            <person name="Wang Y."/>
            <person name="Du B."/>
            <person name="Ding Y."/>
            <person name="Liu H."/>
            <person name="Hou Q."/>
            <person name="Liu K."/>
            <person name="Wang C."/>
            <person name="Yao L."/>
        </authorList>
    </citation>
    <scope>NUCLEOTIDE SEQUENCE [LARGE SCALE GENOMIC DNA]</scope>
    <source>
        <strain evidence="10 11">MDJK44</strain>
    </source>
</reference>
<gene>
    <name evidence="10" type="primary">gluD</name>
    <name evidence="10" type="ORF">SMD44_06398</name>
</gene>
<evidence type="ECO:0000313" key="11">
    <source>
        <dbReference type="Proteomes" id="UP000195880"/>
    </source>
</evidence>
<feature type="domain" description="ABC transmembrane type-1" evidence="9">
    <location>
        <begin position="67"/>
        <end position="266"/>
    </location>
</feature>
<keyword evidence="3" id="KW-1003">Cell membrane</keyword>
<evidence type="ECO:0000256" key="5">
    <source>
        <dbReference type="ARBA" id="ARBA00022989"/>
    </source>
</evidence>
<dbReference type="SUPFAM" id="SSF161098">
    <property type="entry name" value="MetI-like"/>
    <property type="match status" value="1"/>
</dbReference>
<evidence type="ECO:0000256" key="8">
    <source>
        <dbReference type="SAM" id="MobiDB-lite"/>
    </source>
</evidence>
<sequence length="358" mass="38132">MSASVLYDAPGPKARLRNRIYTVIGSLAVLGLIVFAIFRLHDKGQLEPEVWDIFNNAGVRNKIRDGLLSTLKVFALAGVLSLALGLLLSVGRLSDHRAIRWFATGFIELFRAVPLLITIYALWVLILTYQKDLGVIGENASFWALVIGLTVYNGCVQAEVFRAGVNAVPRGQVEAGYALGLRKSQVMITLQMPQAIRAMLPTVISQLVVTLKDTSLGYIITYDELLFAARTMANNIIVNGENPITPVVIVVGAIYIVMCLALSSLATWIERRGSRAKTGIRVAAAAEPAEAPQVLDKPVSPVVPPTADSVTVAEDAASTEKATAEGTTSTDGTADGTAPTGGGTAEPPEDTPPPDLKK</sequence>
<comment type="subcellular location">
    <subcellularLocation>
        <location evidence="1 7">Cell membrane</location>
        <topology evidence="1 7">Multi-pass membrane protein</topology>
    </subcellularLocation>
</comment>
<dbReference type="Pfam" id="PF00528">
    <property type="entry name" value="BPD_transp_1"/>
    <property type="match status" value="1"/>
</dbReference>
<dbReference type="Gene3D" id="1.10.3720.10">
    <property type="entry name" value="MetI-like"/>
    <property type="match status" value="1"/>
</dbReference>
<keyword evidence="4 7" id="KW-0812">Transmembrane</keyword>
<dbReference type="NCBIfam" id="TIGR01726">
    <property type="entry name" value="HEQRo_perm_3TM"/>
    <property type="match status" value="1"/>
</dbReference>
<dbReference type="InterPro" id="IPR043429">
    <property type="entry name" value="ArtM/GltK/GlnP/TcyL/YhdX-like"/>
</dbReference>
<dbReference type="EMBL" id="CP021748">
    <property type="protein sequence ID" value="ARX86917.1"/>
    <property type="molecule type" value="Genomic_DNA"/>
</dbReference>
<dbReference type="GO" id="GO:0006865">
    <property type="term" value="P:amino acid transport"/>
    <property type="evidence" value="ECO:0007669"/>
    <property type="project" value="TreeGrafter"/>
</dbReference>
<evidence type="ECO:0000256" key="6">
    <source>
        <dbReference type="ARBA" id="ARBA00023136"/>
    </source>
</evidence>
<dbReference type="Proteomes" id="UP000195880">
    <property type="component" value="Chromosome"/>
</dbReference>
<evidence type="ECO:0000256" key="1">
    <source>
        <dbReference type="ARBA" id="ARBA00004651"/>
    </source>
</evidence>
<feature type="transmembrane region" description="Helical" evidence="7">
    <location>
        <begin position="20"/>
        <end position="38"/>
    </location>
</feature>
<evidence type="ECO:0000313" key="10">
    <source>
        <dbReference type="EMBL" id="ARX86917.1"/>
    </source>
</evidence>
<name>A0A1Z1WKD6_9ACTN</name>
<dbReference type="PROSITE" id="PS50928">
    <property type="entry name" value="ABC_TM1"/>
    <property type="match status" value="1"/>
</dbReference>
<keyword evidence="2 7" id="KW-0813">Transport</keyword>